<dbReference type="CDD" id="cd11642">
    <property type="entry name" value="SUMT"/>
    <property type="match status" value="1"/>
</dbReference>
<keyword evidence="4 15" id="KW-0489">Methyltransferase</keyword>
<dbReference type="InterPro" id="IPR036291">
    <property type="entry name" value="NAD(P)-bd_dom_sf"/>
</dbReference>
<evidence type="ECO:0000256" key="14">
    <source>
        <dbReference type="PIRSR" id="PIRSR036426-1"/>
    </source>
</evidence>
<evidence type="ECO:0000256" key="4">
    <source>
        <dbReference type="ARBA" id="ARBA00022603"/>
    </source>
</evidence>
<dbReference type="InterPro" id="IPR037115">
    <property type="entry name" value="Sirohaem_synt_dimer_dom_sf"/>
</dbReference>
<dbReference type="InterPro" id="IPR014777">
    <property type="entry name" value="4pyrrole_Mease_sub1"/>
</dbReference>
<dbReference type="Gene3D" id="3.30.950.10">
    <property type="entry name" value="Methyltransferase, Cobalt-precorrin-4 Transmethylase, Domain 2"/>
    <property type="match status" value="1"/>
</dbReference>
<keyword evidence="20" id="KW-1185">Reference proteome</keyword>
<dbReference type="InterPro" id="IPR012409">
    <property type="entry name" value="Sirohaem_synth"/>
</dbReference>
<organism evidence="19 20">
    <name type="scientific">Hwanghaeella grinnelliae</name>
    <dbReference type="NCBI Taxonomy" id="2500179"/>
    <lineage>
        <taxon>Bacteria</taxon>
        <taxon>Pseudomonadati</taxon>
        <taxon>Pseudomonadota</taxon>
        <taxon>Alphaproteobacteria</taxon>
        <taxon>Rhodospirillales</taxon>
        <taxon>Rhodospirillaceae</taxon>
        <taxon>Hwanghaeella</taxon>
    </lineage>
</organism>
<evidence type="ECO:0000256" key="7">
    <source>
        <dbReference type="ARBA" id="ARBA00023002"/>
    </source>
</evidence>
<evidence type="ECO:0000259" key="16">
    <source>
        <dbReference type="Pfam" id="PF00590"/>
    </source>
</evidence>
<evidence type="ECO:0000256" key="9">
    <source>
        <dbReference type="ARBA" id="ARBA00023239"/>
    </source>
</evidence>
<proteinExistence type="inferred from homology"/>
<name>A0A3S3UR27_9PROT</name>
<evidence type="ECO:0000256" key="5">
    <source>
        <dbReference type="ARBA" id="ARBA00022679"/>
    </source>
</evidence>
<dbReference type="InterPro" id="IPR028281">
    <property type="entry name" value="Sirohaem_synthase_central"/>
</dbReference>
<dbReference type="GO" id="GO:0009236">
    <property type="term" value="P:cobalamin biosynthetic process"/>
    <property type="evidence" value="ECO:0007669"/>
    <property type="project" value="UniProtKB-KW"/>
</dbReference>
<evidence type="ECO:0000256" key="6">
    <source>
        <dbReference type="ARBA" id="ARBA00022691"/>
    </source>
</evidence>
<dbReference type="InterPro" id="IPR050161">
    <property type="entry name" value="Siro_Cobalamin_biosynth"/>
</dbReference>
<keyword evidence="5 15" id="KW-0808">Transferase</keyword>
<dbReference type="NCBIfam" id="TIGR01469">
    <property type="entry name" value="cobA_cysG_Cterm"/>
    <property type="match status" value="1"/>
</dbReference>
<dbReference type="Gene3D" id="3.40.50.720">
    <property type="entry name" value="NAD(P)-binding Rossmann-like Domain"/>
    <property type="match status" value="1"/>
</dbReference>
<reference evidence="20" key="1">
    <citation type="submission" date="2019-01" db="EMBL/GenBank/DDBJ databases">
        <title>Gri0909 isolated from a small marine red alga.</title>
        <authorList>
            <person name="Kim J."/>
            <person name="Jeong S.E."/>
            <person name="Jeon C.O."/>
        </authorList>
    </citation>
    <scope>NUCLEOTIDE SEQUENCE [LARGE SCALE GENOMIC DNA]</scope>
    <source>
        <strain evidence="20">Gri0909</strain>
    </source>
</reference>
<dbReference type="GO" id="GO:0051266">
    <property type="term" value="F:sirohydrochlorin ferrochelatase activity"/>
    <property type="evidence" value="ECO:0007669"/>
    <property type="project" value="InterPro"/>
</dbReference>
<dbReference type="Gene3D" id="1.10.8.210">
    <property type="entry name" value="Sirohaem synthase, dimerisation domain"/>
    <property type="match status" value="1"/>
</dbReference>
<dbReference type="GO" id="GO:0004851">
    <property type="term" value="F:uroporphyrin-III C-methyltransferase activity"/>
    <property type="evidence" value="ECO:0007669"/>
    <property type="project" value="UniProtKB-EC"/>
</dbReference>
<comment type="similarity">
    <text evidence="2 15">Belongs to the precorrin methyltransferase family.</text>
</comment>
<dbReference type="Gene3D" id="3.40.1010.10">
    <property type="entry name" value="Cobalt-precorrin-4 Transmethylase, Domain 1"/>
    <property type="match status" value="1"/>
</dbReference>
<dbReference type="EC" id="2.1.1.107" evidence="19"/>
<dbReference type="GO" id="GO:0043115">
    <property type="term" value="F:precorrin-2 dehydrogenase activity"/>
    <property type="evidence" value="ECO:0007669"/>
    <property type="project" value="UniProtKB-EC"/>
</dbReference>
<dbReference type="Pfam" id="PF10414">
    <property type="entry name" value="CysG_dimeriser"/>
    <property type="match status" value="1"/>
</dbReference>
<evidence type="ECO:0000256" key="15">
    <source>
        <dbReference type="RuleBase" id="RU003960"/>
    </source>
</evidence>
<feature type="domain" description="Siroheme synthase central" evidence="18">
    <location>
        <begin position="126"/>
        <end position="148"/>
    </location>
</feature>
<evidence type="ECO:0000256" key="3">
    <source>
        <dbReference type="ARBA" id="ARBA00022573"/>
    </source>
</evidence>
<dbReference type="InterPro" id="IPR000878">
    <property type="entry name" value="4pyrrol_Mease"/>
</dbReference>
<keyword evidence="6" id="KW-0949">S-adenosyl-L-methionine</keyword>
<keyword evidence="11" id="KW-0511">Multifunctional enzyme</keyword>
<comment type="catalytic activity">
    <reaction evidence="13">
        <text>precorrin-2 + NAD(+) = sirohydrochlorin + NADH + 2 H(+)</text>
        <dbReference type="Rhea" id="RHEA:15613"/>
        <dbReference type="ChEBI" id="CHEBI:15378"/>
        <dbReference type="ChEBI" id="CHEBI:57540"/>
        <dbReference type="ChEBI" id="CHEBI:57945"/>
        <dbReference type="ChEBI" id="CHEBI:58351"/>
        <dbReference type="ChEBI" id="CHEBI:58827"/>
        <dbReference type="EC" id="1.3.1.76"/>
    </reaction>
</comment>
<dbReference type="InterPro" id="IPR014776">
    <property type="entry name" value="4pyrrole_Mease_sub2"/>
</dbReference>
<dbReference type="SUPFAM" id="SSF51735">
    <property type="entry name" value="NAD(P)-binding Rossmann-fold domains"/>
    <property type="match status" value="1"/>
</dbReference>
<feature type="active site" description="Proton donor" evidence="14">
    <location>
        <position position="274"/>
    </location>
</feature>
<accession>A0A3S3UR27</accession>
<dbReference type="PROSITE" id="PS00839">
    <property type="entry name" value="SUMT_1"/>
    <property type="match status" value="1"/>
</dbReference>
<feature type="domain" description="Tetrapyrrole methylase" evidence="16">
    <location>
        <begin position="221"/>
        <end position="431"/>
    </location>
</feature>
<dbReference type="Proteomes" id="UP000287447">
    <property type="component" value="Unassembled WGS sequence"/>
</dbReference>
<evidence type="ECO:0000313" key="19">
    <source>
        <dbReference type="EMBL" id="RVU38588.1"/>
    </source>
</evidence>
<dbReference type="InterPro" id="IPR006367">
    <property type="entry name" value="Sirohaem_synthase_N"/>
</dbReference>
<dbReference type="InterPro" id="IPR003043">
    <property type="entry name" value="Uropor_MeTrfase_CS"/>
</dbReference>
<dbReference type="SUPFAM" id="SSF75615">
    <property type="entry name" value="Siroheme synthase middle domains-like"/>
    <property type="match status" value="1"/>
</dbReference>
<dbReference type="Gene3D" id="3.30.160.110">
    <property type="entry name" value="Siroheme synthase, domain 2"/>
    <property type="match status" value="1"/>
</dbReference>
<dbReference type="AlphaFoldDB" id="A0A3S3UR27"/>
<gene>
    <name evidence="19" type="primary">cobA</name>
    <name evidence="19" type="ORF">EOI86_04720</name>
</gene>
<dbReference type="Pfam" id="PF14824">
    <property type="entry name" value="Sirohm_synth_M"/>
    <property type="match status" value="1"/>
</dbReference>
<dbReference type="PANTHER" id="PTHR45790:SF3">
    <property type="entry name" value="S-ADENOSYL-L-METHIONINE-DEPENDENT UROPORPHYRINOGEN III METHYLTRANSFERASE, CHLOROPLASTIC"/>
    <property type="match status" value="1"/>
</dbReference>
<evidence type="ECO:0000259" key="17">
    <source>
        <dbReference type="Pfam" id="PF10414"/>
    </source>
</evidence>
<dbReference type="InterPro" id="IPR006366">
    <property type="entry name" value="CobA/CysG_C"/>
</dbReference>
<evidence type="ECO:0000256" key="8">
    <source>
        <dbReference type="ARBA" id="ARBA00023027"/>
    </source>
</evidence>
<comment type="caution">
    <text evidence="19">The sequence shown here is derived from an EMBL/GenBank/DDBJ whole genome shotgun (WGS) entry which is preliminary data.</text>
</comment>
<dbReference type="PROSITE" id="PS00840">
    <property type="entry name" value="SUMT_2"/>
    <property type="match status" value="1"/>
</dbReference>
<feature type="domain" description="Sirohaem synthase dimerisation" evidence="17">
    <location>
        <begin position="152"/>
        <end position="209"/>
    </location>
</feature>
<dbReference type="InterPro" id="IPR035996">
    <property type="entry name" value="4pyrrol_Methylase_sf"/>
</dbReference>
<dbReference type="RefSeq" id="WP_127763960.1">
    <property type="nucleotide sequence ID" value="NZ_SADE01000001.1"/>
</dbReference>
<dbReference type="OrthoDB" id="9815856at2"/>
<dbReference type="PANTHER" id="PTHR45790">
    <property type="entry name" value="SIROHEME SYNTHASE-RELATED"/>
    <property type="match status" value="1"/>
</dbReference>
<dbReference type="NCBIfam" id="TIGR01470">
    <property type="entry name" value="cysG_Nterm"/>
    <property type="match status" value="1"/>
</dbReference>
<keyword evidence="10" id="KW-0627">Porphyrin biosynthesis</keyword>
<protein>
    <submittedName>
        <fullName evidence="19">Uroporphyrinogen-III C-methyltransferase</fullName>
        <ecNumber evidence="19">2.1.1.107</ecNumber>
    </submittedName>
</protein>
<evidence type="ECO:0000259" key="18">
    <source>
        <dbReference type="Pfam" id="PF14824"/>
    </source>
</evidence>
<sequence>MTQSYFPIFWDTDSGTALVVGGGENAARKVRLLVAARARVHVVAPTAGEEIQAFAEEDRIILSRRPVGEDDIAGAAIVIAATGDNDVDSYCAAIAQAHGVKVNVVDRPDLSSFIVPSIVDRSPILVAISSAGTSPVLARRIRERIEASLSPNLGKLAEFAASLRSTVAERLNDGRKRRAFWELFLDGYGAEGVLENRPDAGRQAADELLGALARDEKPKGRVTLVGAGPGAADLLTLRALRALQQADIIVYDALVGPEILDLARRDAFRLFVGKAKGRHSYSQDRINGILIDEARRGSSVVRLKGGDPFVFGRGGEEVAALRNAEIDVDVIPGITAATGAAAALRLPLTQRDLANVVSFATAHPAAGKDEPDFAALADPNQTAVIYMGKTKAAEITTALIKLGRRPDTPVAVIENATLSNQRILTGPLCDLPGIAAISDLTGPALIVIGDVVAEADLTGAETFAQTATKDRAVA</sequence>
<evidence type="ECO:0000256" key="1">
    <source>
        <dbReference type="ARBA" id="ARBA00005010"/>
    </source>
</evidence>
<feature type="active site" description="Proton acceptor" evidence="14">
    <location>
        <position position="252"/>
    </location>
</feature>
<dbReference type="EMBL" id="SADE01000001">
    <property type="protein sequence ID" value="RVU38588.1"/>
    <property type="molecule type" value="Genomic_DNA"/>
</dbReference>
<dbReference type="GO" id="GO:0051287">
    <property type="term" value="F:NAD binding"/>
    <property type="evidence" value="ECO:0007669"/>
    <property type="project" value="InterPro"/>
</dbReference>
<evidence type="ECO:0000256" key="11">
    <source>
        <dbReference type="ARBA" id="ARBA00023268"/>
    </source>
</evidence>
<dbReference type="SUPFAM" id="SSF53790">
    <property type="entry name" value="Tetrapyrrole methylase"/>
    <property type="match status" value="1"/>
</dbReference>
<evidence type="ECO:0000256" key="12">
    <source>
        <dbReference type="ARBA" id="ARBA00025705"/>
    </source>
</evidence>
<dbReference type="InterPro" id="IPR019478">
    <property type="entry name" value="Sirohaem_synthase_dimer_dom"/>
</dbReference>
<dbReference type="FunFam" id="3.40.1010.10:FF:000001">
    <property type="entry name" value="Siroheme synthase"/>
    <property type="match status" value="1"/>
</dbReference>
<evidence type="ECO:0000256" key="13">
    <source>
        <dbReference type="ARBA" id="ARBA00047561"/>
    </source>
</evidence>
<dbReference type="Pfam" id="PF13241">
    <property type="entry name" value="NAD_binding_7"/>
    <property type="match status" value="1"/>
</dbReference>
<comment type="pathway">
    <text evidence="1">Porphyrin-containing compound metabolism; siroheme biosynthesis; sirohydrochlorin from precorrin-2: step 1/1.</text>
</comment>
<keyword evidence="7" id="KW-0560">Oxidoreductase</keyword>
<dbReference type="Pfam" id="PF00590">
    <property type="entry name" value="TP_methylase"/>
    <property type="match status" value="1"/>
</dbReference>
<dbReference type="PIRSF" id="PIRSF036426">
    <property type="entry name" value="Sirohaem_synth"/>
    <property type="match status" value="1"/>
</dbReference>
<dbReference type="GO" id="GO:0032259">
    <property type="term" value="P:methylation"/>
    <property type="evidence" value="ECO:0007669"/>
    <property type="project" value="UniProtKB-KW"/>
</dbReference>
<evidence type="ECO:0000256" key="10">
    <source>
        <dbReference type="ARBA" id="ARBA00023244"/>
    </source>
</evidence>
<dbReference type="NCBIfam" id="NF004790">
    <property type="entry name" value="PRK06136.1"/>
    <property type="match status" value="1"/>
</dbReference>
<dbReference type="NCBIfam" id="NF007922">
    <property type="entry name" value="PRK10637.1"/>
    <property type="match status" value="1"/>
</dbReference>
<keyword evidence="9" id="KW-0456">Lyase</keyword>
<evidence type="ECO:0000256" key="2">
    <source>
        <dbReference type="ARBA" id="ARBA00005879"/>
    </source>
</evidence>
<dbReference type="UniPathway" id="UPA00262">
    <property type="reaction ID" value="UER00211"/>
</dbReference>
<comment type="pathway">
    <text evidence="12">Porphyrin-containing compound metabolism; siroheme biosynthesis; precorrin-2 from uroporphyrinogen III: step 1/1.</text>
</comment>
<evidence type="ECO:0000313" key="20">
    <source>
        <dbReference type="Proteomes" id="UP000287447"/>
    </source>
</evidence>
<dbReference type="GO" id="GO:0019354">
    <property type="term" value="P:siroheme biosynthetic process"/>
    <property type="evidence" value="ECO:0007669"/>
    <property type="project" value="UniProtKB-UniPathway"/>
</dbReference>
<keyword evidence="8" id="KW-0520">NAD</keyword>
<keyword evidence="3" id="KW-0169">Cobalamin biosynthesis</keyword>